<dbReference type="InterPro" id="IPR035979">
    <property type="entry name" value="RBD_domain_sf"/>
</dbReference>
<dbReference type="InterPro" id="IPR012677">
    <property type="entry name" value="Nucleotide-bd_a/b_plait_sf"/>
</dbReference>
<accession>A0A370TV27</accession>
<evidence type="ECO:0000259" key="3">
    <source>
        <dbReference type="PROSITE" id="PS50102"/>
    </source>
</evidence>
<comment type="caution">
    <text evidence="4">The sequence shown here is derived from an EMBL/GenBank/DDBJ whole genome shotgun (WGS) entry which is preliminary data.</text>
</comment>
<feature type="region of interest" description="Disordered" evidence="2">
    <location>
        <begin position="291"/>
        <end position="326"/>
    </location>
</feature>
<feature type="domain" description="RRM" evidence="3">
    <location>
        <begin position="207"/>
        <end position="289"/>
    </location>
</feature>
<reference evidence="4 5" key="1">
    <citation type="journal article" date="2018" name="IMA Fungus">
        <title>IMA Genome-F 9: Draft genome sequence of Annulohypoxylon stygium, Aspergillus mulundensis, Berkeleyomyces basicola (syn. Thielaviopsis basicola), Ceratocystis smalleyi, two Cercospora beticola strains, Coleophoma cylindrospora, Fusarium fracticaudum, Phialophora cf. hyalina, and Morchella septimelata.</title>
        <authorList>
            <person name="Wingfield B.D."/>
            <person name="Bills G.F."/>
            <person name="Dong Y."/>
            <person name="Huang W."/>
            <person name="Nel W.J."/>
            <person name="Swalarsk-Parry B.S."/>
            <person name="Vaghefi N."/>
            <person name="Wilken P.M."/>
            <person name="An Z."/>
            <person name="de Beer Z.W."/>
            <person name="De Vos L."/>
            <person name="Chen L."/>
            <person name="Duong T.A."/>
            <person name="Gao Y."/>
            <person name="Hammerbacher A."/>
            <person name="Kikkert J.R."/>
            <person name="Li Y."/>
            <person name="Li H."/>
            <person name="Li K."/>
            <person name="Li Q."/>
            <person name="Liu X."/>
            <person name="Ma X."/>
            <person name="Naidoo K."/>
            <person name="Pethybridge S.J."/>
            <person name="Sun J."/>
            <person name="Steenkamp E.T."/>
            <person name="van der Nest M.A."/>
            <person name="van Wyk S."/>
            <person name="Wingfield M.J."/>
            <person name="Xiong C."/>
            <person name="Yue Q."/>
            <person name="Zhang X."/>
        </authorList>
    </citation>
    <scope>NUCLEOTIDE SEQUENCE [LARGE SCALE GENOMIC DNA]</scope>
    <source>
        <strain evidence="4 5">BP 5553</strain>
    </source>
</reference>
<gene>
    <name evidence="4" type="ORF">BP5553_03733</name>
</gene>
<dbReference type="SUPFAM" id="SSF54928">
    <property type="entry name" value="RNA-binding domain, RBD"/>
    <property type="match status" value="1"/>
</dbReference>
<name>A0A370TV27_9HELO</name>
<dbReference type="OrthoDB" id="610462at2759"/>
<dbReference type="SMART" id="SM00360">
    <property type="entry name" value="RRM"/>
    <property type="match status" value="1"/>
</dbReference>
<dbReference type="Gene3D" id="3.30.70.330">
    <property type="match status" value="1"/>
</dbReference>
<dbReference type="GO" id="GO:0003723">
    <property type="term" value="F:RNA binding"/>
    <property type="evidence" value="ECO:0007669"/>
    <property type="project" value="UniProtKB-UniRule"/>
</dbReference>
<dbReference type="PROSITE" id="PS50102">
    <property type="entry name" value="RRM"/>
    <property type="match status" value="1"/>
</dbReference>
<dbReference type="InterPro" id="IPR000504">
    <property type="entry name" value="RRM_dom"/>
</dbReference>
<keyword evidence="1" id="KW-0694">RNA-binding</keyword>
<protein>
    <recommendedName>
        <fullName evidence="3">RRM domain-containing protein</fullName>
    </recommendedName>
</protein>
<dbReference type="Proteomes" id="UP000254866">
    <property type="component" value="Unassembled WGS sequence"/>
</dbReference>
<sequence length="378" mass="41403">MTPTSPQCLQPRSPVPPGRDTGLYYINVAGLPWQCPWQDLKDLARAAQTDGTCINVEHAVVYPGSTNGWVSIRGGRDEFLKVLAHLDGGILDNRSLIADGRNETEWVHLRDLDTLQSRKHRVNKTSTGGPFMPSRFSCEQPATPPQCSYTYVIPDPSLAWHFPHPSACGNYSPILPTGFVAPMMQFPSSATEYYPGAPVSVIHPEPNKIIIKKLPCGINETYLYDFLQQRLPPDCSTIQTVKIARHSPKEPKRHAFITFDSYAAAQTAVTILDGTESWGCYLQARLVREGASPTKRHAPQRSLASRTRTIPNPPAPVITSNFSDDSQQKVSPVVSSLMAYSNCSRSPELESPSNSDDIVYTTPAVVDGSSRAVVASLG</sequence>
<proteinExistence type="predicted"/>
<dbReference type="CDD" id="cd00590">
    <property type="entry name" value="RRM_SF"/>
    <property type="match status" value="1"/>
</dbReference>
<evidence type="ECO:0000256" key="2">
    <source>
        <dbReference type="SAM" id="MobiDB-lite"/>
    </source>
</evidence>
<dbReference type="Pfam" id="PF00076">
    <property type="entry name" value="RRM_1"/>
    <property type="match status" value="1"/>
</dbReference>
<dbReference type="RefSeq" id="XP_031872049.1">
    <property type="nucleotide sequence ID" value="XM_032012356.1"/>
</dbReference>
<dbReference type="GeneID" id="43596582"/>
<dbReference type="STRING" id="2656787.A0A370TV27"/>
<evidence type="ECO:0000313" key="4">
    <source>
        <dbReference type="EMBL" id="RDL39393.1"/>
    </source>
</evidence>
<evidence type="ECO:0000313" key="5">
    <source>
        <dbReference type="Proteomes" id="UP000254866"/>
    </source>
</evidence>
<organism evidence="4 5">
    <name type="scientific">Venustampulla echinocandica</name>
    <dbReference type="NCBI Taxonomy" id="2656787"/>
    <lineage>
        <taxon>Eukaryota</taxon>
        <taxon>Fungi</taxon>
        <taxon>Dikarya</taxon>
        <taxon>Ascomycota</taxon>
        <taxon>Pezizomycotina</taxon>
        <taxon>Leotiomycetes</taxon>
        <taxon>Helotiales</taxon>
        <taxon>Pleuroascaceae</taxon>
        <taxon>Venustampulla</taxon>
    </lineage>
</organism>
<evidence type="ECO:0000256" key="1">
    <source>
        <dbReference type="PROSITE-ProRule" id="PRU00176"/>
    </source>
</evidence>
<keyword evidence="5" id="KW-1185">Reference proteome</keyword>
<dbReference type="AlphaFoldDB" id="A0A370TV27"/>
<dbReference type="EMBL" id="NPIC01000002">
    <property type="protein sequence ID" value="RDL39393.1"/>
    <property type="molecule type" value="Genomic_DNA"/>
</dbReference>